<name>A0A2A2MBU3_9GAMM</name>
<dbReference type="Proteomes" id="UP000218796">
    <property type="component" value="Unassembled WGS sequence"/>
</dbReference>
<protein>
    <recommendedName>
        <fullName evidence="3 7">Ribonuclease</fullName>
        <ecNumber evidence="7">3.1.27.-</ecNumber>
    </recommendedName>
</protein>
<evidence type="ECO:0000256" key="6">
    <source>
        <dbReference type="ARBA" id="ARBA00022801"/>
    </source>
</evidence>
<accession>A0A2A2MBU3</accession>
<dbReference type="GO" id="GO:0016787">
    <property type="term" value="F:hydrolase activity"/>
    <property type="evidence" value="ECO:0007669"/>
    <property type="project" value="UniProtKB-KW"/>
</dbReference>
<dbReference type="GO" id="GO:0004521">
    <property type="term" value="F:RNA endonuclease activity"/>
    <property type="evidence" value="ECO:0007669"/>
    <property type="project" value="UniProtKB-UniRule"/>
</dbReference>
<dbReference type="PIRSF" id="PIRSF001013">
    <property type="entry name" value="Barnase"/>
    <property type="match status" value="1"/>
</dbReference>
<evidence type="ECO:0000256" key="1">
    <source>
        <dbReference type="ARBA" id="ARBA00004613"/>
    </source>
</evidence>
<dbReference type="OrthoDB" id="5326845at2"/>
<keyword evidence="5 7" id="KW-0540">Nuclease</keyword>
<keyword evidence="4 7" id="KW-0964">Secreted</keyword>
<keyword evidence="6 7" id="KW-0378">Hydrolase</keyword>
<evidence type="ECO:0000256" key="5">
    <source>
        <dbReference type="ARBA" id="ARBA00022722"/>
    </source>
</evidence>
<dbReference type="Gene3D" id="3.10.450.30">
    <property type="entry name" value="Microbial ribonucleases"/>
    <property type="match status" value="1"/>
</dbReference>
<dbReference type="GO" id="GO:0005576">
    <property type="term" value="C:extracellular region"/>
    <property type="evidence" value="ECO:0007669"/>
    <property type="project" value="UniProtKB-SubCell"/>
</dbReference>
<evidence type="ECO:0000256" key="7">
    <source>
        <dbReference type="PIRNR" id="PIRNR001013"/>
    </source>
</evidence>
<dbReference type="EC" id="3.1.27.-" evidence="7"/>
<dbReference type="InterPro" id="IPR016191">
    <property type="entry name" value="Ribonuclease/ribotoxin"/>
</dbReference>
<organism evidence="9 10">
    <name type="scientific">Hafnia paralvei</name>
    <dbReference type="NCBI Taxonomy" id="546367"/>
    <lineage>
        <taxon>Bacteria</taxon>
        <taxon>Pseudomonadati</taxon>
        <taxon>Pseudomonadota</taxon>
        <taxon>Gammaproteobacteria</taxon>
        <taxon>Enterobacterales</taxon>
        <taxon>Hafniaceae</taxon>
        <taxon>Hafnia</taxon>
    </lineage>
</organism>
<dbReference type="InterPro" id="IPR001887">
    <property type="entry name" value="Barnase"/>
</dbReference>
<comment type="caution">
    <text evidence="9">The sequence shown here is derived from an EMBL/GenBank/DDBJ whole genome shotgun (WGS) entry which is preliminary data.</text>
</comment>
<keyword evidence="7" id="KW-0732">Signal</keyword>
<proteinExistence type="inferred from homology"/>
<evidence type="ECO:0000313" key="9">
    <source>
        <dbReference type="EMBL" id="PAV95762.1"/>
    </source>
</evidence>
<gene>
    <name evidence="9" type="ORF">CJD50_15135</name>
</gene>
<comment type="subcellular location">
    <subcellularLocation>
        <location evidence="1 7">Secreted</location>
    </subcellularLocation>
</comment>
<feature type="signal peptide" evidence="7">
    <location>
        <begin position="1"/>
        <end position="25"/>
    </location>
</feature>
<comment type="similarity">
    <text evidence="2 7">Belongs to the ribonuclease N1/T1 family.</text>
</comment>
<evidence type="ECO:0000256" key="8">
    <source>
        <dbReference type="PIRSR" id="PIRSR001013-1"/>
    </source>
</evidence>
<dbReference type="InterPro" id="IPR000026">
    <property type="entry name" value="N1-like"/>
</dbReference>
<reference evidence="9 10" key="1">
    <citation type="submission" date="2017-08" db="EMBL/GenBank/DDBJ databases">
        <title>Draft Genome Sequence of Hafnia alvei CITHA-6 Isolated from Raw Bovine Milk.</title>
        <authorList>
            <person name="Culligan E.P."/>
            <person name="Mcsweeney A."/>
            <person name="O'Doherty C."/>
            <person name="Gleeson E."/>
            <person name="O'Riordan D."/>
            <person name="Sleator R.D."/>
        </authorList>
    </citation>
    <scope>NUCLEOTIDE SEQUENCE [LARGE SCALE GENOMIC DNA]</scope>
    <source>
        <strain evidence="9 10">CITHA-6</strain>
    </source>
</reference>
<evidence type="ECO:0000256" key="2">
    <source>
        <dbReference type="ARBA" id="ARBA00009006"/>
    </source>
</evidence>
<evidence type="ECO:0000256" key="3">
    <source>
        <dbReference type="ARBA" id="ARBA00022214"/>
    </source>
</evidence>
<evidence type="ECO:0000313" key="10">
    <source>
        <dbReference type="Proteomes" id="UP000218796"/>
    </source>
</evidence>
<dbReference type="Pfam" id="PF00545">
    <property type="entry name" value="Ribonuclease"/>
    <property type="match status" value="1"/>
</dbReference>
<keyword evidence="10" id="KW-1185">Reference proteome</keyword>
<dbReference type="PRINTS" id="PR00117">
    <property type="entry name" value="BARNASE"/>
</dbReference>
<dbReference type="KEGG" id="hpar:AL518_07515"/>
<feature type="active site" description="Proton donor" evidence="8">
    <location>
        <position position="144"/>
    </location>
</feature>
<dbReference type="EMBL" id="NQMS01000006">
    <property type="protein sequence ID" value="PAV95762.1"/>
    <property type="molecule type" value="Genomic_DNA"/>
</dbReference>
<dbReference type="SUPFAM" id="SSF53933">
    <property type="entry name" value="Microbial ribonucleases"/>
    <property type="match status" value="1"/>
</dbReference>
<sequence>MAKRLWTGLLIILALSGVAFLNSQAAVSSHEGKSASVSTSESIEQLTQQDRVVSYLREHQRLPDFYITKKQARAEGWDASAGNLCSAVPGRAIGGDRFSNREKRLPQKAKRIWREADINYHCGRRQADRLIYSNDGLIYITRDHYRTFTKME</sequence>
<keyword evidence="7" id="KW-0255">Endonuclease</keyword>
<feature type="active site" description="Proton acceptor" evidence="8">
    <location>
        <position position="115"/>
    </location>
</feature>
<dbReference type="GO" id="GO:0003723">
    <property type="term" value="F:RNA binding"/>
    <property type="evidence" value="ECO:0007669"/>
    <property type="project" value="UniProtKB-UniRule"/>
</dbReference>
<dbReference type="AlphaFoldDB" id="A0A2A2MBU3"/>
<dbReference type="RefSeq" id="WP_039184820.1">
    <property type="nucleotide sequence ID" value="NZ_CAUEKQ010000008.1"/>
</dbReference>
<evidence type="ECO:0000256" key="4">
    <source>
        <dbReference type="ARBA" id="ARBA00022525"/>
    </source>
</evidence>
<feature type="chain" id="PRO_5011836299" description="Ribonuclease" evidence="7">
    <location>
        <begin position="26"/>
        <end position="152"/>
    </location>
</feature>